<proteinExistence type="predicted"/>
<evidence type="ECO:0000313" key="1">
    <source>
        <dbReference type="EMBL" id="MBA4639634.1"/>
    </source>
</evidence>
<accession>A0A7C8ZC82</accession>
<reference evidence="1" key="2">
    <citation type="submission" date="2020-07" db="EMBL/GenBank/DDBJ databases">
        <authorList>
            <person name="Vera ALvarez R."/>
            <person name="Arias-Moreno D.M."/>
            <person name="Jimenez-Jacinto V."/>
            <person name="Jimenez-Bremont J.F."/>
            <person name="Swaminathan K."/>
            <person name="Moose S.P."/>
            <person name="Guerrero-Gonzalez M.L."/>
            <person name="Marino-Ramirez L."/>
            <person name="Landsman D."/>
            <person name="Rodriguez-Kessler M."/>
            <person name="Delgado-Sanchez P."/>
        </authorList>
    </citation>
    <scope>NUCLEOTIDE SEQUENCE</scope>
    <source>
        <tissue evidence="1">Cladode</tissue>
    </source>
</reference>
<organism evidence="1">
    <name type="scientific">Opuntia streptacantha</name>
    <name type="common">Prickly pear cactus</name>
    <name type="synonym">Opuntia cardona</name>
    <dbReference type="NCBI Taxonomy" id="393608"/>
    <lineage>
        <taxon>Eukaryota</taxon>
        <taxon>Viridiplantae</taxon>
        <taxon>Streptophyta</taxon>
        <taxon>Embryophyta</taxon>
        <taxon>Tracheophyta</taxon>
        <taxon>Spermatophyta</taxon>
        <taxon>Magnoliopsida</taxon>
        <taxon>eudicotyledons</taxon>
        <taxon>Gunneridae</taxon>
        <taxon>Pentapetalae</taxon>
        <taxon>Caryophyllales</taxon>
        <taxon>Cactineae</taxon>
        <taxon>Cactaceae</taxon>
        <taxon>Opuntioideae</taxon>
        <taxon>Opuntia</taxon>
    </lineage>
</organism>
<reference evidence="1" key="1">
    <citation type="journal article" date="2013" name="J. Plant Res.">
        <title>Effect of fungi and light on seed germination of three Opuntia species from semiarid lands of central Mexico.</title>
        <authorList>
            <person name="Delgado-Sanchez P."/>
            <person name="Jimenez-Bremont J.F."/>
            <person name="Guerrero-Gonzalez Mde L."/>
            <person name="Flores J."/>
        </authorList>
    </citation>
    <scope>NUCLEOTIDE SEQUENCE</scope>
    <source>
        <tissue evidence="1">Cladode</tissue>
    </source>
</reference>
<protein>
    <submittedName>
        <fullName evidence="1">Uncharacterized protein</fullName>
    </submittedName>
</protein>
<dbReference type="EMBL" id="GISG01114523">
    <property type="protein sequence ID" value="MBA4639634.1"/>
    <property type="molecule type" value="Transcribed_RNA"/>
</dbReference>
<sequence length="99" mass="11338">MVEDTSFCILLATNKNVQPSSKVNHKDWVVLLENKAKVQNEQAKNRKHQKNGQSSHYHILHLGCKREMAAIRNTVEIKTTILSSLVKQEHLCKQLLGQH</sequence>
<name>A0A7C8ZC82_OPUST</name>
<dbReference type="AlphaFoldDB" id="A0A7C8ZC82"/>